<dbReference type="EC" id="2.1.1.171" evidence="3 8"/>
<dbReference type="EMBL" id="JBDKXB010000003">
    <property type="protein sequence ID" value="MEY6431390.1"/>
    <property type="molecule type" value="Genomic_DNA"/>
</dbReference>
<dbReference type="GO" id="GO:0052913">
    <property type="term" value="F:16S rRNA (guanine(966)-N(2))-methyltransferase activity"/>
    <property type="evidence" value="ECO:0007669"/>
    <property type="project" value="UniProtKB-EC"/>
</dbReference>
<dbReference type="InterPro" id="IPR002052">
    <property type="entry name" value="DNA_methylase_N6_adenine_CS"/>
</dbReference>
<dbReference type="RefSeq" id="WP_369665777.1">
    <property type="nucleotide sequence ID" value="NZ_JBDKXB010000003.1"/>
</dbReference>
<evidence type="ECO:0000256" key="3">
    <source>
        <dbReference type="ARBA" id="ARBA00012141"/>
    </source>
</evidence>
<evidence type="ECO:0000256" key="6">
    <source>
        <dbReference type="ARBA" id="ARBA00022679"/>
    </source>
</evidence>
<gene>
    <name evidence="9" type="primary">rsmD</name>
    <name evidence="9" type="ORF">ABC977_03095</name>
</gene>
<dbReference type="NCBIfam" id="TIGR00095">
    <property type="entry name" value="16S rRNA (guanine(966)-N(2))-methyltransferase RsmD"/>
    <property type="match status" value="1"/>
</dbReference>
<dbReference type="Pfam" id="PF03602">
    <property type="entry name" value="Cons_hypoth95"/>
    <property type="match status" value="1"/>
</dbReference>
<keyword evidence="5 8" id="KW-0489">Methyltransferase</keyword>
<comment type="caution">
    <text evidence="9">The sequence shown here is derived from an EMBL/GenBank/DDBJ whole genome shotgun (WGS) entry which is preliminary data.</text>
</comment>
<dbReference type="CDD" id="cd02440">
    <property type="entry name" value="AdoMet_MTases"/>
    <property type="match status" value="1"/>
</dbReference>
<keyword evidence="8" id="KW-0949">S-adenosyl-L-methionine</keyword>
<accession>A0ABV4BAD1</accession>
<organism evidence="9 10">
    <name type="scientific">Thioalkalicoccus limnaeus</name>
    <dbReference type="NCBI Taxonomy" id="120681"/>
    <lineage>
        <taxon>Bacteria</taxon>
        <taxon>Pseudomonadati</taxon>
        <taxon>Pseudomonadota</taxon>
        <taxon>Gammaproteobacteria</taxon>
        <taxon>Chromatiales</taxon>
        <taxon>Chromatiaceae</taxon>
        <taxon>Thioalkalicoccus</taxon>
    </lineage>
</organism>
<keyword evidence="10" id="KW-1185">Reference proteome</keyword>
<evidence type="ECO:0000256" key="7">
    <source>
        <dbReference type="ARBA" id="ARBA00048326"/>
    </source>
</evidence>
<evidence type="ECO:0000256" key="1">
    <source>
        <dbReference type="ARBA" id="ARBA00002649"/>
    </source>
</evidence>
<evidence type="ECO:0000256" key="4">
    <source>
        <dbReference type="ARBA" id="ARBA00013682"/>
    </source>
</evidence>
<comment type="catalytic activity">
    <reaction evidence="7 8">
        <text>guanosine(966) in 16S rRNA + S-adenosyl-L-methionine = N(2)-methylguanosine(966) in 16S rRNA + S-adenosyl-L-homocysteine + H(+)</text>
        <dbReference type="Rhea" id="RHEA:23548"/>
        <dbReference type="Rhea" id="RHEA-COMP:10211"/>
        <dbReference type="Rhea" id="RHEA-COMP:10212"/>
        <dbReference type="ChEBI" id="CHEBI:15378"/>
        <dbReference type="ChEBI" id="CHEBI:57856"/>
        <dbReference type="ChEBI" id="CHEBI:59789"/>
        <dbReference type="ChEBI" id="CHEBI:74269"/>
        <dbReference type="ChEBI" id="CHEBI:74481"/>
        <dbReference type="EC" id="2.1.1.171"/>
    </reaction>
</comment>
<dbReference type="Gene3D" id="3.40.50.150">
    <property type="entry name" value="Vaccinia Virus protein VP39"/>
    <property type="match status" value="1"/>
</dbReference>
<proteinExistence type="inferred from homology"/>
<dbReference type="Proteomes" id="UP001564408">
    <property type="component" value="Unassembled WGS sequence"/>
</dbReference>
<name>A0ABV4BAD1_9GAMM</name>
<dbReference type="PIRSF" id="PIRSF004553">
    <property type="entry name" value="CHP00095"/>
    <property type="match status" value="1"/>
</dbReference>
<evidence type="ECO:0000313" key="9">
    <source>
        <dbReference type="EMBL" id="MEY6431390.1"/>
    </source>
</evidence>
<dbReference type="SUPFAM" id="SSF53335">
    <property type="entry name" value="S-adenosyl-L-methionine-dependent methyltransferases"/>
    <property type="match status" value="1"/>
</dbReference>
<keyword evidence="8" id="KW-0698">rRNA processing</keyword>
<evidence type="ECO:0000313" key="10">
    <source>
        <dbReference type="Proteomes" id="UP001564408"/>
    </source>
</evidence>
<comment type="similarity">
    <text evidence="2 8">Belongs to the methyltransferase superfamily. RsmD family.</text>
</comment>
<dbReference type="PROSITE" id="PS00092">
    <property type="entry name" value="N6_MTASE"/>
    <property type="match status" value="1"/>
</dbReference>
<sequence>MTSGRLRIVGGRMRGRRWTVPVHPDLRPTPDRVRETLFNWLAPVIDGSRCLDLFAGSGALGFEAASRGAAEVVMVERAAPIVRALRSTSEEWGLAGVLRIERADALRWIERGAGDQAFDVVFLDPPFSRDLLAPACVGLARFGWLAPGAHVYLEAASRPGLPPLPAGWVQVRMQRAGEVSFALARVEPPPS</sequence>
<keyword evidence="6 8" id="KW-0808">Transferase</keyword>
<evidence type="ECO:0000256" key="5">
    <source>
        <dbReference type="ARBA" id="ARBA00022603"/>
    </source>
</evidence>
<protein>
    <recommendedName>
        <fullName evidence="4 8">Ribosomal RNA small subunit methyltransferase D</fullName>
        <ecNumber evidence="3 8">2.1.1.171</ecNumber>
    </recommendedName>
</protein>
<reference evidence="9 10" key="1">
    <citation type="submission" date="2024-05" db="EMBL/GenBank/DDBJ databases">
        <title>Genome Sequence and Characterization of the New Strain Purple Sulfur Bacterium of Genus Thioalkalicoccus.</title>
        <authorList>
            <person name="Bryantseva I.A."/>
            <person name="Kyndt J.A."/>
            <person name="Imhoff J.F."/>
        </authorList>
    </citation>
    <scope>NUCLEOTIDE SEQUENCE [LARGE SCALE GENOMIC DNA]</scope>
    <source>
        <strain evidence="9 10">Um2</strain>
    </source>
</reference>
<dbReference type="InterPro" id="IPR029063">
    <property type="entry name" value="SAM-dependent_MTases_sf"/>
</dbReference>
<dbReference type="InterPro" id="IPR004398">
    <property type="entry name" value="RNA_MeTrfase_RsmD"/>
</dbReference>
<comment type="function">
    <text evidence="1 8">Specifically methylates the guanine in position 966 of 16S rRNA in the assembled 30S particle.</text>
</comment>
<evidence type="ECO:0000256" key="8">
    <source>
        <dbReference type="PIRNR" id="PIRNR004553"/>
    </source>
</evidence>
<evidence type="ECO:0000256" key="2">
    <source>
        <dbReference type="ARBA" id="ARBA00005269"/>
    </source>
</evidence>
<dbReference type="PANTHER" id="PTHR43542">
    <property type="entry name" value="METHYLTRANSFERASE"/>
    <property type="match status" value="1"/>
</dbReference>
<dbReference type="PANTHER" id="PTHR43542:SF1">
    <property type="entry name" value="METHYLTRANSFERASE"/>
    <property type="match status" value="1"/>
</dbReference>